<dbReference type="KEGG" id="nae:BHE16_03655"/>
<feature type="region of interest" description="Disordered" evidence="1">
    <location>
        <begin position="86"/>
        <end position="121"/>
    </location>
</feature>
<gene>
    <name evidence="3" type="ORF">BHE16_03655</name>
</gene>
<evidence type="ECO:0000256" key="1">
    <source>
        <dbReference type="SAM" id="MobiDB-lite"/>
    </source>
</evidence>
<protein>
    <submittedName>
        <fullName evidence="3">Uncharacterized protein</fullName>
    </submittedName>
</protein>
<keyword evidence="4" id="KW-1185">Reference proteome</keyword>
<keyword evidence="2" id="KW-0472">Membrane</keyword>
<evidence type="ECO:0000256" key="2">
    <source>
        <dbReference type="SAM" id="Phobius"/>
    </source>
</evidence>
<organism evidence="3 4">
    <name type="scientific">Neomicrococcus aestuarii</name>
    <dbReference type="NCBI Taxonomy" id="556325"/>
    <lineage>
        <taxon>Bacteria</taxon>
        <taxon>Bacillati</taxon>
        <taxon>Actinomycetota</taxon>
        <taxon>Actinomycetes</taxon>
        <taxon>Micrococcales</taxon>
        <taxon>Micrococcaceae</taxon>
        <taxon>Neomicrococcus</taxon>
    </lineage>
</organism>
<feature type="compositionally biased region" description="Low complexity" evidence="1">
    <location>
        <begin position="90"/>
        <end position="116"/>
    </location>
</feature>
<feature type="transmembrane region" description="Helical" evidence="2">
    <location>
        <begin position="61"/>
        <end position="83"/>
    </location>
</feature>
<keyword evidence="2" id="KW-0812">Transmembrane</keyword>
<dbReference type="EMBL" id="CP018135">
    <property type="protein sequence ID" value="APF40263.1"/>
    <property type="molecule type" value="Genomic_DNA"/>
</dbReference>
<name>A0A1L2ZLJ6_9MICC</name>
<evidence type="ECO:0000313" key="3">
    <source>
        <dbReference type="EMBL" id="APF40263.1"/>
    </source>
</evidence>
<dbReference type="Proteomes" id="UP000183530">
    <property type="component" value="Chromosome"/>
</dbReference>
<proteinExistence type="predicted"/>
<dbReference type="OrthoDB" id="4961880at2"/>
<dbReference type="AlphaFoldDB" id="A0A1L2ZLJ6"/>
<dbReference type="RefSeq" id="WP_071893743.1">
    <property type="nucleotide sequence ID" value="NZ_CP018135.1"/>
</dbReference>
<sequence>MDRIEQLMTLSDPANGLPAPGPLRLDASSTQNFTPIFTERVDDHGAGDREGSNVVWFKKPAVWIAGVAAAAAVAGVIIVHPFAPQQNQNTPAVSPTQSTQSSSGAPSSTEPASTSSVDQLPHGLVPAHPFVHWDDSAQCRAFDVTTVLVASAGSSSLEPFGGSAEDHPVIGCSGNYASYRNVSDRLAYEQPSDGFVGAFVAEWDGERWVQRENSPDSNTGDPLQLLPYPSLRISYGMEGQTPEEHTLEVLKSYGVAPENLEQLMGPNIPSWVSLSDATWEEFSNGEAGMAGEKRADWSIMNPAPIADSGRQEIYIFDAYGNKVASVMGPETDGPAECFNQDLTYRVVARSPLTNGLAASYDLALVTTTDTDGNERTNLRFLPQDQPVTGSGCDYPELIETPSGLWTAELGRFYGFASEDEISQFVDSQEWADLIRLANSLERTQ</sequence>
<reference evidence="3 4" key="1">
    <citation type="submission" date="2016-11" db="EMBL/GenBank/DDBJ databases">
        <title>Genome sequencing of Zhihengliuella aestuarii B18 antagonistic to Plasmodiophora brassicae.</title>
        <authorList>
            <person name="Luo Y."/>
        </authorList>
    </citation>
    <scope>NUCLEOTIDE SEQUENCE [LARGE SCALE GENOMIC DNA]</scope>
    <source>
        <strain evidence="3 4">B18</strain>
    </source>
</reference>
<accession>A0A1L2ZLJ6</accession>
<dbReference type="STRING" id="556325.BHE16_03655"/>
<evidence type="ECO:0000313" key="4">
    <source>
        <dbReference type="Proteomes" id="UP000183530"/>
    </source>
</evidence>
<feature type="region of interest" description="Disordered" evidence="1">
    <location>
        <begin position="1"/>
        <end position="28"/>
    </location>
</feature>
<keyword evidence="2" id="KW-1133">Transmembrane helix</keyword>